<accession>A0A481Z353</accession>
<proteinExistence type="predicted"/>
<gene>
    <name evidence="1" type="ORF">LCPAC102_02310</name>
</gene>
<protein>
    <submittedName>
        <fullName evidence="1">Uncharacterized protein</fullName>
    </submittedName>
</protein>
<organism evidence="1">
    <name type="scientific">Pithovirus LCPAC102</name>
    <dbReference type="NCBI Taxonomy" id="2506587"/>
    <lineage>
        <taxon>Viruses</taxon>
        <taxon>Pithoviruses</taxon>
    </lineage>
</organism>
<reference evidence="1" key="1">
    <citation type="journal article" date="2019" name="MBio">
        <title>Virus Genomes from Deep Sea Sediments Expand the Ocean Megavirome and Support Independent Origins of Viral Gigantism.</title>
        <authorList>
            <person name="Backstrom D."/>
            <person name="Yutin N."/>
            <person name="Jorgensen S.L."/>
            <person name="Dharamshi J."/>
            <person name="Homa F."/>
            <person name="Zaremba-Niedwiedzka K."/>
            <person name="Spang A."/>
            <person name="Wolf Y.I."/>
            <person name="Koonin E.V."/>
            <person name="Ettema T.J."/>
        </authorList>
    </citation>
    <scope>NUCLEOTIDE SEQUENCE</scope>
</reference>
<dbReference type="EMBL" id="MK500476">
    <property type="protein sequence ID" value="QBK90318.1"/>
    <property type="molecule type" value="Genomic_DNA"/>
</dbReference>
<evidence type="ECO:0000313" key="1">
    <source>
        <dbReference type="EMBL" id="QBK90318.1"/>
    </source>
</evidence>
<sequence>MDDYANILLAGQNMENMLKYMSEYIESRKKFGYETRFLMLLDKFKIVIIAAKITMLNDVDKQIQNIRNDEENINDDNELKKKSILLLENNKDVILKYIDIINMEIEEFEDFIMSDTKSYIKSIHDKIDEVLMGPYYTAGIELMKNSETDLNDKINEMKIKNT</sequence>
<name>A0A481Z353_9VIRU</name>